<dbReference type="GO" id="GO:0005737">
    <property type="term" value="C:cytoplasm"/>
    <property type="evidence" value="ECO:0007669"/>
    <property type="project" value="UniProtKB-SubCell"/>
</dbReference>
<evidence type="ECO:0000256" key="1">
    <source>
        <dbReference type="ARBA" id="ARBA00004123"/>
    </source>
</evidence>
<dbReference type="PANTHER" id="PTHR12596">
    <property type="entry name" value="EXPORTIN 4,7-RELATED"/>
    <property type="match status" value="1"/>
</dbReference>
<dbReference type="SUPFAM" id="SSF48371">
    <property type="entry name" value="ARM repeat"/>
    <property type="match status" value="1"/>
</dbReference>
<comment type="subcellular location">
    <subcellularLocation>
        <location evidence="2">Cytoplasm</location>
    </subcellularLocation>
    <subcellularLocation>
        <location evidence="1">Nucleus</location>
    </subcellularLocation>
</comment>
<keyword evidence="9" id="KW-1185">Reference proteome</keyword>
<dbReference type="PANTHER" id="PTHR12596:SF1">
    <property type="entry name" value="EXPORTIN-4"/>
    <property type="match status" value="1"/>
</dbReference>
<dbReference type="GO" id="GO:0006611">
    <property type="term" value="P:protein export from nucleus"/>
    <property type="evidence" value="ECO:0007669"/>
    <property type="project" value="TreeGrafter"/>
</dbReference>
<dbReference type="GO" id="GO:0005643">
    <property type="term" value="C:nuclear pore"/>
    <property type="evidence" value="ECO:0007669"/>
    <property type="project" value="TreeGrafter"/>
</dbReference>
<comment type="caution">
    <text evidence="8">The sequence shown here is derived from an EMBL/GenBank/DDBJ whole genome shotgun (WGS) entry which is preliminary data.</text>
</comment>
<sequence>VVHNSDFIAQRQDARLINQLLDGLDMIDGLLSAANFRNLNATFTLFFEIQPLLEQLLALYACDDEIPCQVVQVMESASRYLDISSLSDDENMVRFSRGFRGLLQQYQKSSSNLQTPQPGNDIESLSKIRTLISSISYLVHNEMGFASDESSPSIDRAVSDDYGKTEVFGLYCVYITTNSSQLLAPNVLRILMQLISEMVQYRIPSLLRWLPANIWGQMLNTLLAGIDHDIYDIGQRTYEAISKLGAYVKVVGVGSVSDDLHSVFNQGFKQLLSKLLRALLFSTFDMELVESAGSALVTLGLLDPGHFQSCFHELFAQAETAAFAERLSATLAKFNADLESSDGVKQLLESTKPIPDPIDGAILRQPLFEFLVNTRAVLRIK</sequence>
<protein>
    <submittedName>
        <fullName evidence="8">Uncharacterized protein</fullName>
    </submittedName>
</protein>
<organism evidence="8 9">
    <name type="scientific">Coemansia brasiliensis</name>
    <dbReference type="NCBI Taxonomy" id="2650707"/>
    <lineage>
        <taxon>Eukaryota</taxon>
        <taxon>Fungi</taxon>
        <taxon>Fungi incertae sedis</taxon>
        <taxon>Zoopagomycota</taxon>
        <taxon>Kickxellomycotina</taxon>
        <taxon>Kickxellomycetes</taxon>
        <taxon>Kickxellales</taxon>
        <taxon>Kickxellaceae</taxon>
        <taxon>Coemansia</taxon>
    </lineage>
</organism>
<accession>A0A9W8I646</accession>
<keyword evidence="7" id="KW-0539">Nucleus</keyword>
<evidence type="ECO:0000313" key="9">
    <source>
        <dbReference type="Proteomes" id="UP001139887"/>
    </source>
</evidence>
<gene>
    <name evidence="8" type="ORF">IWW36_005547</name>
</gene>
<feature type="non-terminal residue" evidence="8">
    <location>
        <position position="1"/>
    </location>
</feature>
<keyword evidence="6" id="KW-0653">Protein transport</keyword>
<keyword evidence="4" id="KW-0813">Transport</keyword>
<dbReference type="Proteomes" id="UP001139887">
    <property type="component" value="Unassembled WGS sequence"/>
</dbReference>
<keyword evidence="5" id="KW-0963">Cytoplasm</keyword>
<evidence type="ECO:0000256" key="2">
    <source>
        <dbReference type="ARBA" id="ARBA00004496"/>
    </source>
</evidence>
<evidence type="ECO:0000256" key="5">
    <source>
        <dbReference type="ARBA" id="ARBA00022490"/>
    </source>
</evidence>
<proteinExistence type="inferred from homology"/>
<evidence type="ECO:0000256" key="7">
    <source>
        <dbReference type="ARBA" id="ARBA00023242"/>
    </source>
</evidence>
<comment type="similarity">
    <text evidence="3">Belongs to the exportin family.</text>
</comment>
<evidence type="ECO:0000313" key="8">
    <source>
        <dbReference type="EMBL" id="KAJ2843490.1"/>
    </source>
</evidence>
<reference evidence="8" key="1">
    <citation type="submission" date="2022-07" db="EMBL/GenBank/DDBJ databases">
        <title>Phylogenomic reconstructions and comparative analyses of Kickxellomycotina fungi.</title>
        <authorList>
            <person name="Reynolds N.K."/>
            <person name="Stajich J.E."/>
            <person name="Barry K."/>
            <person name="Grigoriev I.V."/>
            <person name="Crous P."/>
            <person name="Smith M.E."/>
        </authorList>
    </citation>
    <scope>NUCLEOTIDE SEQUENCE</scope>
    <source>
        <strain evidence="8">NRRL 1566</strain>
    </source>
</reference>
<dbReference type="InterPro" id="IPR016024">
    <property type="entry name" value="ARM-type_fold"/>
</dbReference>
<evidence type="ECO:0000256" key="6">
    <source>
        <dbReference type="ARBA" id="ARBA00022927"/>
    </source>
</evidence>
<dbReference type="EMBL" id="JANBUW010001395">
    <property type="protein sequence ID" value="KAJ2843490.1"/>
    <property type="molecule type" value="Genomic_DNA"/>
</dbReference>
<dbReference type="AlphaFoldDB" id="A0A9W8I646"/>
<name>A0A9W8I646_9FUNG</name>
<evidence type="ECO:0000256" key="4">
    <source>
        <dbReference type="ARBA" id="ARBA00022448"/>
    </source>
</evidence>
<dbReference type="GO" id="GO:0005049">
    <property type="term" value="F:nuclear export signal receptor activity"/>
    <property type="evidence" value="ECO:0007669"/>
    <property type="project" value="InterPro"/>
</dbReference>
<dbReference type="InterPro" id="IPR044189">
    <property type="entry name" value="XPO4/7-like"/>
</dbReference>
<dbReference type="OrthoDB" id="5548448at2759"/>
<evidence type="ECO:0000256" key="3">
    <source>
        <dbReference type="ARBA" id="ARBA00009466"/>
    </source>
</evidence>